<evidence type="ECO:0000256" key="4">
    <source>
        <dbReference type="ARBA" id="ARBA00022840"/>
    </source>
</evidence>
<sequence length="932" mass="104743">MRRSAAPSQVNPTKRPKFMAPFKFDASKVLVDTTKIDGTIGDPTAVDSKLPERTSNKFFIVPKVPETGKDKEPPSENPVIESEINSNVPQRPKFASPSLVTAKFSPKFISSTAKENVLRECVPSESKDATLSSFTGQEPEKRYLSVVWCKRSNKKHKKWEGDAVLFTCGRSVTLYDMEGKEIAKGSGYKSSELLSLSEDETLPIGGKEVQVMSVLTEEQFKSGTCFSGAGGNSAAATPFVLDKDIKADAVVSKPFTNPLVDNRSQQAEVRSAAQITVTPRHDPHAPGALVMPRPSQSHQFKWNKKNQPVVDVVVDPYLSVHLRPHQREGVLFLYECVMGFRNYIGQGAILADDMGLGKTLQCITLLWTLYKQGPYGAKPVLRRCLVITPGSLVKNWYQEFKKWLGSERLSVYAVSTDKKVAEFLNTTIYPVLIISYEMFVRAYDQIQQLTFDLIVCDEGHRLKNTAIKTTSLIMSLPCTRRVVLSGTPIQNDLQEFFSIVEFCNPGVLGSSTAFRRVFENPIVAARQPGASKEEIELGDERAAELTRITKSFVLRRTQDINNKYLPSKNEIVIFCRPSSLQLLLYHQLLRCQLIRSCLAGRLTGSPHLICIAALKKLCNHPSLIFSKAKQMDSFQKKDNEDSVYQGLSELFYPGFSEDQYSFEDSGKLKVLFSLLEELHHQSPTEKLVLVSNHTKTLDLLQVCCDRSQYKYLRLDGQTPTSKRQEIVQRFNSKYCPEFIFLLSSKAGGVGLNLIGASRLVLYDIDWNPANDLQAMARVWRDGQKKKVYIYRLLTTGTLEEKVYQRQISKQGLSGAVMDVRDKTDVQFSLEDLKDLFSLNTSTDCDTHDLLCCNCGGHKEAMEPPSSDTSVIRHCQLGQPALVKKSRSLGMDELMAWKHLTSSSLQEYPMWYLHKVTELISFLFYCETKGTLL</sequence>
<dbReference type="Pfam" id="PF00271">
    <property type="entry name" value="Helicase_C"/>
    <property type="match status" value="1"/>
</dbReference>
<dbReference type="PANTHER" id="PTHR45629">
    <property type="entry name" value="SNF2/RAD54 FAMILY MEMBER"/>
    <property type="match status" value="1"/>
</dbReference>
<dbReference type="PROSITE" id="PS51194">
    <property type="entry name" value="HELICASE_CTER"/>
    <property type="match status" value="1"/>
</dbReference>
<dbReference type="GO" id="GO:0016787">
    <property type="term" value="F:hydrolase activity"/>
    <property type="evidence" value="ECO:0007669"/>
    <property type="project" value="UniProtKB-KW"/>
</dbReference>
<dbReference type="Proteomes" id="UP001195483">
    <property type="component" value="Unassembled WGS sequence"/>
</dbReference>
<feature type="domain" description="Helicase C-terminal" evidence="6">
    <location>
        <begin position="667"/>
        <end position="833"/>
    </location>
</feature>
<dbReference type="InterPro" id="IPR014001">
    <property type="entry name" value="Helicase_ATP-bd"/>
</dbReference>
<keyword evidence="4" id="KW-0067">ATP-binding</keyword>
<dbReference type="FunFam" id="3.40.50.300:FF:000332">
    <property type="entry name" value="DNA repair and recombination protein RAD54-like"/>
    <property type="match status" value="1"/>
</dbReference>
<dbReference type="GO" id="GO:0004386">
    <property type="term" value="F:helicase activity"/>
    <property type="evidence" value="ECO:0007669"/>
    <property type="project" value="UniProtKB-KW"/>
</dbReference>
<evidence type="ECO:0000313" key="7">
    <source>
        <dbReference type="EMBL" id="KAK3585162.1"/>
    </source>
</evidence>
<dbReference type="Pfam" id="PF00176">
    <property type="entry name" value="SNF2-rel_dom"/>
    <property type="match status" value="1"/>
</dbReference>
<evidence type="ECO:0000259" key="6">
    <source>
        <dbReference type="PROSITE" id="PS51194"/>
    </source>
</evidence>
<evidence type="ECO:0008006" key="9">
    <source>
        <dbReference type="Google" id="ProtNLM"/>
    </source>
</evidence>
<reference evidence="7" key="1">
    <citation type="journal article" date="2021" name="Genome Biol. Evol.">
        <title>A High-Quality Reference Genome for a Parasitic Bivalve with Doubly Uniparental Inheritance (Bivalvia: Unionida).</title>
        <authorList>
            <person name="Smith C.H."/>
        </authorList>
    </citation>
    <scope>NUCLEOTIDE SEQUENCE</scope>
    <source>
        <strain evidence="7">CHS0354</strain>
    </source>
</reference>
<dbReference type="InterPro" id="IPR049730">
    <property type="entry name" value="SNF2/RAD54-like_C"/>
</dbReference>
<protein>
    <recommendedName>
        <fullName evidence="9">DNA repair and recombination protein RAD54B</fullName>
    </recommendedName>
</protein>
<dbReference type="InterPro" id="IPR050496">
    <property type="entry name" value="SNF2_RAD54_helicase_repair"/>
</dbReference>
<dbReference type="InterPro" id="IPR038718">
    <property type="entry name" value="SNF2-like_sf"/>
</dbReference>
<dbReference type="InterPro" id="IPR027417">
    <property type="entry name" value="P-loop_NTPase"/>
</dbReference>
<dbReference type="GO" id="GO:0007131">
    <property type="term" value="P:reciprocal meiotic recombination"/>
    <property type="evidence" value="ECO:0007669"/>
    <property type="project" value="TreeGrafter"/>
</dbReference>
<dbReference type="EMBL" id="JAEAOA010000170">
    <property type="protein sequence ID" value="KAK3585162.1"/>
    <property type="molecule type" value="Genomic_DNA"/>
</dbReference>
<name>A0AAE0S4M0_9BIVA</name>
<evidence type="ECO:0000313" key="8">
    <source>
        <dbReference type="Proteomes" id="UP001195483"/>
    </source>
</evidence>
<dbReference type="Gene3D" id="3.40.50.10810">
    <property type="entry name" value="Tandem AAA-ATPase domain"/>
    <property type="match status" value="1"/>
</dbReference>
<dbReference type="SMART" id="SM00490">
    <property type="entry name" value="HELICc"/>
    <property type="match status" value="1"/>
</dbReference>
<feature type="domain" description="Helicase ATP-binding" evidence="5">
    <location>
        <begin position="339"/>
        <end position="506"/>
    </location>
</feature>
<dbReference type="FunFam" id="3.40.50.10810:FF:000020">
    <property type="entry name" value="DNA repair and recombination protein RAD54B"/>
    <property type="match status" value="1"/>
</dbReference>
<dbReference type="GO" id="GO:0005634">
    <property type="term" value="C:nucleus"/>
    <property type="evidence" value="ECO:0007669"/>
    <property type="project" value="TreeGrafter"/>
</dbReference>
<dbReference type="PROSITE" id="PS51192">
    <property type="entry name" value="HELICASE_ATP_BIND_1"/>
    <property type="match status" value="1"/>
</dbReference>
<dbReference type="CDD" id="cd18793">
    <property type="entry name" value="SF2_C_SNF"/>
    <property type="match status" value="1"/>
</dbReference>
<evidence type="ECO:0000256" key="3">
    <source>
        <dbReference type="ARBA" id="ARBA00022806"/>
    </source>
</evidence>
<dbReference type="SMART" id="SM00487">
    <property type="entry name" value="DEXDc"/>
    <property type="match status" value="1"/>
</dbReference>
<dbReference type="Gene3D" id="3.40.50.300">
    <property type="entry name" value="P-loop containing nucleotide triphosphate hydrolases"/>
    <property type="match status" value="1"/>
</dbReference>
<dbReference type="GO" id="GO:0000724">
    <property type="term" value="P:double-strand break repair via homologous recombination"/>
    <property type="evidence" value="ECO:0007669"/>
    <property type="project" value="TreeGrafter"/>
</dbReference>
<evidence type="ECO:0000256" key="2">
    <source>
        <dbReference type="ARBA" id="ARBA00022801"/>
    </source>
</evidence>
<dbReference type="GO" id="GO:0005524">
    <property type="term" value="F:ATP binding"/>
    <property type="evidence" value="ECO:0007669"/>
    <property type="project" value="UniProtKB-KW"/>
</dbReference>
<keyword evidence="8" id="KW-1185">Reference proteome</keyword>
<dbReference type="GO" id="GO:0015616">
    <property type="term" value="F:DNA translocase activity"/>
    <property type="evidence" value="ECO:0007669"/>
    <property type="project" value="TreeGrafter"/>
</dbReference>
<dbReference type="Gene3D" id="1.20.120.850">
    <property type="entry name" value="SWI2/SNF2 ATPases, N-terminal domain"/>
    <property type="match status" value="1"/>
</dbReference>
<gene>
    <name evidence="7" type="ORF">CHS0354_001785</name>
</gene>
<keyword evidence="1" id="KW-0547">Nucleotide-binding</keyword>
<dbReference type="AlphaFoldDB" id="A0AAE0S4M0"/>
<keyword evidence="3" id="KW-0347">Helicase</keyword>
<dbReference type="InterPro" id="IPR001650">
    <property type="entry name" value="Helicase_C-like"/>
</dbReference>
<reference evidence="7" key="3">
    <citation type="submission" date="2023-05" db="EMBL/GenBank/DDBJ databases">
        <authorList>
            <person name="Smith C.H."/>
        </authorList>
    </citation>
    <scope>NUCLEOTIDE SEQUENCE</scope>
    <source>
        <strain evidence="7">CHS0354</strain>
        <tissue evidence="7">Mantle</tissue>
    </source>
</reference>
<keyword evidence="2" id="KW-0378">Hydrolase</keyword>
<dbReference type="SUPFAM" id="SSF52540">
    <property type="entry name" value="P-loop containing nucleoside triphosphate hydrolases"/>
    <property type="match status" value="2"/>
</dbReference>
<dbReference type="InterPro" id="IPR000330">
    <property type="entry name" value="SNF2_N"/>
</dbReference>
<accession>A0AAE0S4M0</accession>
<comment type="caution">
    <text evidence="7">The sequence shown here is derived from an EMBL/GenBank/DDBJ whole genome shotgun (WGS) entry which is preliminary data.</text>
</comment>
<evidence type="ECO:0000259" key="5">
    <source>
        <dbReference type="PROSITE" id="PS51192"/>
    </source>
</evidence>
<proteinExistence type="predicted"/>
<organism evidence="7 8">
    <name type="scientific">Potamilus streckersoni</name>
    <dbReference type="NCBI Taxonomy" id="2493646"/>
    <lineage>
        <taxon>Eukaryota</taxon>
        <taxon>Metazoa</taxon>
        <taxon>Spiralia</taxon>
        <taxon>Lophotrochozoa</taxon>
        <taxon>Mollusca</taxon>
        <taxon>Bivalvia</taxon>
        <taxon>Autobranchia</taxon>
        <taxon>Heteroconchia</taxon>
        <taxon>Palaeoheterodonta</taxon>
        <taxon>Unionida</taxon>
        <taxon>Unionoidea</taxon>
        <taxon>Unionidae</taxon>
        <taxon>Ambleminae</taxon>
        <taxon>Lampsilini</taxon>
        <taxon>Potamilus</taxon>
    </lineage>
</organism>
<dbReference type="PANTHER" id="PTHR45629:SF7">
    <property type="entry name" value="DNA EXCISION REPAIR PROTEIN ERCC-6-RELATED"/>
    <property type="match status" value="1"/>
</dbReference>
<evidence type="ECO:0000256" key="1">
    <source>
        <dbReference type="ARBA" id="ARBA00022741"/>
    </source>
</evidence>
<reference evidence="7" key="2">
    <citation type="journal article" date="2021" name="Genome Biol. Evol.">
        <title>Developing a high-quality reference genome for a parasitic bivalve with doubly uniparental inheritance (Bivalvia: Unionida).</title>
        <authorList>
            <person name="Smith C.H."/>
        </authorList>
    </citation>
    <scope>NUCLEOTIDE SEQUENCE</scope>
    <source>
        <strain evidence="7">CHS0354</strain>
        <tissue evidence="7">Mantle</tissue>
    </source>
</reference>